<sequence length="243" mass="27882">MDNSEGHTYSAPNKDRDYNHSPDTEIPPEKGIKPMDEQSVEMNNQSEQNLRNGEADFSGKNEGSNSESSSVDSEDDYLDETPTNEVLFQEGAFANTSERRLDDTQVEYIELTEFERRYPGCEASESNAFIADQSSKRRVEQAMENLKLVENFQENGQYDEALDCCDYALQLLDLSQDTNLRMKFCSNIMQLYFLKGNIDAVLNIYYENCVDVLEFVSDPKVIQSIMDMHTLCMKKLKTKDDEE</sequence>
<feature type="compositionally biased region" description="Basic and acidic residues" evidence="1">
    <location>
        <begin position="13"/>
        <end position="36"/>
    </location>
</feature>
<feature type="region of interest" description="Disordered" evidence="1">
    <location>
        <begin position="1"/>
        <end position="79"/>
    </location>
</feature>
<comment type="caution">
    <text evidence="2">The sequence shown here is derived from an EMBL/GenBank/DDBJ whole genome shotgun (WGS) entry which is preliminary data.</text>
</comment>
<protein>
    <submittedName>
        <fullName evidence="2">---NA</fullName>
    </submittedName>
</protein>
<organism evidence="2 3">
    <name type="scientific">Paramuricea clavata</name>
    <name type="common">Red gorgonian</name>
    <name type="synonym">Violescent sea-whip</name>
    <dbReference type="NCBI Taxonomy" id="317549"/>
    <lineage>
        <taxon>Eukaryota</taxon>
        <taxon>Metazoa</taxon>
        <taxon>Cnidaria</taxon>
        <taxon>Anthozoa</taxon>
        <taxon>Octocorallia</taxon>
        <taxon>Malacalcyonacea</taxon>
        <taxon>Plexauridae</taxon>
        <taxon>Paramuricea</taxon>
    </lineage>
</organism>
<dbReference type="OrthoDB" id="10625023at2759"/>
<dbReference type="InterPro" id="IPR011990">
    <property type="entry name" value="TPR-like_helical_dom_sf"/>
</dbReference>
<feature type="compositionally biased region" description="Low complexity" evidence="1">
    <location>
        <begin position="62"/>
        <end position="71"/>
    </location>
</feature>
<keyword evidence="3" id="KW-1185">Reference proteome</keyword>
<name>A0A7D9JPL4_PARCT</name>
<dbReference type="Proteomes" id="UP001152795">
    <property type="component" value="Unassembled WGS sequence"/>
</dbReference>
<evidence type="ECO:0000313" key="3">
    <source>
        <dbReference type="Proteomes" id="UP001152795"/>
    </source>
</evidence>
<dbReference type="SUPFAM" id="SSF48452">
    <property type="entry name" value="TPR-like"/>
    <property type="match status" value="1"/>
</dbReference>
<evidence type="ECO:0000313" key="2">
    <source>
        <dbReference type="EMBL" id="CAB4033764.1"/>
    </source>
</evidence>
<feature type="compositionally biased region" description="Polar residues" evidence="1">
    <location>
        <begin position="1"/>
        <end position="11"/>
    </location>
</feature>
<evidence type="ECO:0000256" key="1">
    <source>
        <dbReference type="SAM" id="MobiDB-lite"/>
    </source>
</evidence>
<accession>A0A7D9JPL4</accession>
<dbReference type="Gene3D" id="1.25.40.10">
    <property type="entry name" value="Tetratricopeptide repeat domain"/>
    <property type="match status" value="1"/>
</dbReference>
<dbReference type="EMBL" id="CACRXK020019529">
    <property type="protein sequence ID" value="CAB4033764.1"/>
    <property type="molecule type" value="Genomic_DNA"/>
</dbReference>
<gene>
    <name evidence="2" type="ORF">PACLA_8A031466</name>
</gene>
<feature type="compositionally biased region" description="Polar residues" evidence="1">
    <location>
        <begin position="40"/>
        <end position="51"/>
    </location>
</feature>
<proteinExistence type="predicted"/>
<reference evidence="2" key="1">
    <citation type="submission" date="2020-04" db="EMBL/GenBank/DDBJ databases">
        <authorList>
            <person name="Alioto T."/>
            <person name="Alioto T."/>
            <person name="Gomez Garrido J."/>
        </authorList>
    </citation>
    <scope>NUCLEOTIDE SEQUENCE</scope>
    <source>
        <strain evidence="2">A484AB</strain>
    </source>
</reference>
<dbReference type="AlphaFoldDB" id="A0A7D9JPL4"/>